<dbReference type="EMBL" id="CP001674">
    <property type="protein sequence ID" value="ACT50904.1"/>
    <property type="molecule type" value="Genomic_DNA"/>
</dbReference>
<accession>C6XEC9</accession>
<dbReference type="AlphaFoldDB" id="C6XEC9"/>
<evidence type="ECO:0000313" key="2">
    <source>
        <dbReference type="Proteomes" id="UP000002743"/>
    </source>
</evidence>
<reference evidence="1 2" key="2">
    <citation type="journal article" date="2011" name="J. Bacteriol.">
        <title>Genomes of three methylotrophs from a single niche uncover genetic and metabolic divergence of Methylophilaceae.</title>
        <authorList>
            <person name="Lapidus A."/>
            <person name="Clum A."/>
            <person name="Labutti K."/>
            <person name="Kaluzhnaya M.G."/>
            <person name="Lim S."/>
            <person name="Beck D.A."/>
            <person name="Glavina Del Rio T."/>
            <person name="Nolan M."/>
            <person name="Mavromatis K."/>
            <person name="Huntemann M."/>
            <person name="Lucas S."/>
            <person name="Lidstrom M.E."/>
            <person name="Ivanova N."/>
            <person name="Chistoserdova L."/>
        </authorList>
    </citation>
    <scope>NUCLEOTIDE SEQUENCE [LARGE SCALE GENOMIC DNA]</scope>
    <source>
        <strain evidence="1 2">SIP3-4</strain>
    </source>
</reference>
<proteinExistence type="predicted"/>
<name>C6XEC9_METGS</name>
<sequence length="64" mass="7727">MALPQIPERFNQPDGHAMAELKLYVDRYEDEVQRVRNVCVYWERNVMRNRPVKAPVLLFKVRIK</sequence>
<dbReference type="STRING" id="582744.Msip34_1659"/>
<reference evidence="2" key="1">
    <citation type="submission" date="2009-07" db="EMBL/GenBank/DDBJ databases">
        <title>Complete sequence of chromosome of Methylovorus sp. SIP3-4.</title>
        <authorList>
            <person name="Lucas S."/>
            <person name="Copeland A."/>
            <person name="Lapidus A."/>
            <person name="Glavina del Rio T."/>
            <person name="Tice H."/>
            <person name="Bruce D."/>
            <person name="Goodwin L."/>
            <person name="Pitluck S."/>
            <person name="Clum A."/>
            <person name="Larimer F."/>
            <person name="Land M."/>
            <person name="Hauser L."/>
            <person name="Kyrpides N."/>
            <person name="Mikhailova N."/>
            <person name="Kayluzhnaya M."/>
            <person name="Chistoserdova L."/>
        </authorList>
    </citation>
    <scope>NUCLEOTIDE SEQUENCE [LARGE SCALE GENOMIC DNA]</scope>
    <source>
        <strain evidence="2">SIP3-4</strain>
    </source>
</reference>
<dbReference type="RefSeq" id="WP_015830319.1">
    <property type="nucleotide sequence ID" value="NC_012969.1"/>
</dbReference>
<dbReference type="HOGENOM" id="CLU_2862663_0_0_4"/>
<evidence type="ECO:0000313" key="1">
    <source>
        <dbReference type="EMBL" id="ACT50904.1"/>
    </source>
</evidence>
<dbReference type="Proteomes" id="UP000002743">
    <property type="component" value="Chromosome"/>
</dbReference>
<keyword evidence="2" id="KW-1185">Reference proteome</keyword>
<gene>
    <name evidence="1" type="ordered locus">Msip34_1659</name>
</gene>
<dbReference type="KEGG" id="mei:Msip34_1659"/>
<protein>
    <submittedName>
        <fullName evidence="1">Uncharacterized protein</fullName>
    </submittedName>
</protein>
<organism evidence="1 2">
    <name type="scientific">Methylovorus glucosotrophus (strain SIP3-4)</name>
    <dbReference type="NCBI Taxonomy" id="582744"/>
    <lineage>
        <taxon>Bacteria</taxon>
        <taxon>Pseudomonadati</taxon>
        <taxon>Pseudomonadota</taxon>
        <taxon>Betaproteobacteria</taxon>
        <taxon>Nitrosomonadales</taxon>
        <taxon>Methylophilaceae</taxon>
        <taxon>Methylovorus</taxon>
    </lineage>
</organism>